<sequence length="358" mass="39837">MVSKMQDEEGKTDELPQGVTIPSDLQFSARMFADEDYAKEAIYKLHSVLSVISQSIDLANLDGVTVAFDYDEALADLDRGYETTYTLTATKGVAIGVAMAPTVIRDGVIKTHLVLNANYALSILEEPGEETEYFWQSLHLVAHECAHVEVTAAFDRSFPGFLLQKTHSNILDNMRWQVILATWDEYAVCRIAGSIGYDPAEGYLETLVKVLGDTRGQCYELIKAYRTHGDVGQIVGEVYGKLGDLLKYSSYFVGAAAAQETPETHPPALTDASEFGWFAPFYERLIEVHEALWSEFGKWKNLDAFEAIGDVLEDMAESIGVEASRESDDLINFSIPYRPESMPDIAMTNPLMRALLDR</sequence>
<reference evidence="1 2" key="1">
    <citation type="journal article" date="2014" name="Int. J. Syst. Evol. Microbiol.">
        <title>Celeribacter indicus sp. nov., a polycyclic aromatic hydrocarbon-degrading bacterium from deep-sea sediment and reclassification of Huaishuia halophila as Celeribacter halophilus comb. nov.</title>
        <authorList>
            <person name="Lai Q."/>
            <person name="Cao J."/>
            <person name="Yuan J."/>
            <person name="Li F."/>
            <person name="Shao Z."/>
        </authorList>
    </citation>
    <scope>NUCLEOTIDE SEQUENCE [LARGE SCALE GENOMIC DNA]</scope>
    <source>
        <strain evidence="1">P73</strain>
        <plasmid evidence="2">Plasmid pP73C</plasmid>
    </source>
</reference>
<dbReference type="EMBL" id="CP004396">
    <property type="protein sequence ID" value="AJE49399.1"/>
    <property type="molecule type" value="Genomic_DNA"/>
</dbReference>
<name>A0A0B5E2A3_9RHOB</name>
<keyword evidence="1" id="KW-0614">Plasmid</keyword>
<dbReference type="AlphaFoldDB" id="A0A0B5E2A3"/>
<protein>
    <submittedName>
        <fullName evidence="1">Uncharacterized protein</fullName>
    </submittedName>
</protein>
<keyword evidence="2" id="KW-1185">Reference proteome</keyword>
<evidence type="ECO:0000313" key="2">
    <source>
        <dbReference type="Proteomes" id="UP000031521"/>
    </source>
</evidence>
<dbReference type="KEGG" id="cid:P73_4684"/>
<proteinExistence type="predicted"/>
<dbReference type="HOGENOM" id="CLU_066425_0_0_5"/>
<accession>A0A0B5E2A3</accession>
<geneLocation type="plasmid" evidence="1 2">
    <name>pP73C</name>
</geneLocation>
<evidence type="ECO:0000313" key="1">
    <source>
        <dbReference type="EMBL" id="AJE49399.1"/>
    </source>
</evidence>
<organism evidence="1 2">
    <name type="scientific">Celeribacter indicus</name>
    <dbReference type="NCBI Taxonomy" id="1208324"/>
    <lineage>
        <taxon>Bacteria</taxon>
        <taxon>Pseudomonadati</taxon>
        <taxon>Pseudomonadota</taxon>
        <taxon>Alphaproteobacteria</taxon>
        <taxon>Rhodobacterales</taxon>
        <taxon>Roseobacteraceae</taxon>
        <taxon>Celeribacter</taxon>
    </lineage>
</organism>
<gene>
    <name evidence="1" type="ORF">P73_4684</name>
</gene>
<dbReference type="Proteomes" id="UP000031521">
    <property type="component" value="Plasmid pP73C"/>
</dbReference>